<evidence type="ECO:0000313" key="2">
    <source>
        <dbReference type="EMBL" id="OJA16517.1"/>
    </source>
</evidence>
<dbReference type="AlphaFoldDB" id="A0A1J8Q693"/>
<protein>
    <submittedName>
        <fullName evidence="2">Uncharacterized protein</fullName>
    </submittedName>
</protein>
<keyword evidence="3" id="KW-1185">Reference proteome</keyword>
<feature type="compositionally biased region" description="Basic and acidic residues" evidence="1">
    <location>
        <begin position="15"/>
        <end position="35"/>
    </location>
</feature>
<comment type="caution">
    <text evidence="2">The sequence shown here is derived from an EMBL/GenBank/DDBJ whole genome shotgun (WGS) entry which is preliminary data.</text>
</comment>
<dbReference type="OrthoDB" id="2680001at2759"/>
<gene>
    <name evidence="2" type="ORF">AZE42_00616</name>
</gene>
<evidence type="ECO:0000256" key="1">
    <source>
        <dbReference type="SAM" id="MobiDB-lite"/>
    </source>
</evidence>
<dbReference type="EMBL" id="LVVM01002514">
    <property type="protein sequence ID" value="OJA16517.1"/>
    <property type="molecule type" value="Genomic_DNA"/>
</dbReference>
<feature type="region of interest" description="Disordered" evidence="1">
    <location>
        <begin position="120"/>
        <end position="139"/>
    </location>
</feature>
<sequence length="139" mass="15246">MPKRKVGHLNNLGGHAERNTKKTRISKEQKKEKGNVQHTRIGPNLAGIPFLNSAFSPPLQDLLNSLPTAPPIDTVNPPFWLEADLFLDAANIIRQRVSLLLPQDVSDAQPIPAHDKIFTTTNSDHASASRFNPRGSQGS</sequence>
<accession>A0A1J8Q693</accession>
<reference evidence="2 3" key="1">
    <citation type="submission" date="2016-03" db="EMBL/GenBank/DDBJ databases">
        <title>Comparative genomics of the ectomycorrhizal sister species Rhizopogon vinicolor and Rhizopogon vesiculosus (Basidiomycota: Boletales) reveals a divergence of the mating type B locus.</title>
        <authorList>
            <person name="Mujic A.B."/>
            <person name="Kuo A."/>
            <person name="Tritt A."/>
            <person name="Lipzen A."/>
            <person name="Chen C."/>
            <person name="Johnson J."/>
            <person name="Sharma A."/>
            <person name="Barry K."/>
            <person name="Grigoriev I.V."/>
            <person name="Spatafora J.W."/>
        </authorList>
    </citation>
    <scope>NUCLEOTIDE SEQUENCE [LARGE SCALE GENOMIC DNA]</scope>
    <source>
        <strain evidence="2 3">AM-OR11-056</strain>
    </source>
</reference>
<organism evidence="2 3">
    <name type="scientific">Rhizopogon vesiculosus</name>
    <dbReference type="NCBI Taxonomy" id="180088"/>
    <lineage>
        <taxon>Eukaryota</taxon>
        <taxon>Fungi</taxon>
        <taxon>Dikarya</taxon>
        <taxon>Basidiomycota</taxon>
        <taxon>Agaricomycotina</taxon>
        <taxon>Agaricomycetes</taxon>
        <taxon>Agaricomycetidae</taxon>
        <taxon>Boletales</taxon>
        <taxon>Suillineae</taxon>
        <taxon>Rhizopogonaceae</taxon>
        <taxon>Rhizopogon</taxon>
    </lineage>
</organism>
<proteinExistence type="predicted"/>
<dbReference type="Proteomes" id="UP000183567">
    <property type="component" value="Unassembled WGS sequence"/>
</dbReference>
<feature type="region of interest" description="Disordered" evidence="1">
    <location>
        <begin position="1"/>
        <end position="42"/>
    </location>
</feature>
<evidence type="ECO:0000313" key="3">
    <source>
        <dbReference type="Proteomes" id="UP000183567"/>
    </source>
</evidence>
<name>A0A1J8Q693_9AGAM</name>